<dbReference type="InterPro" id="IPR051061">
    <property type="entry name" value="Zinc_finger_trans_reg"/>
</dbReference>
<proteinExistence type="predicted"/>
<dbReference type="SMART" id="SM00355">
    <property type="entry name" value="ZnF_C2H2"/>
    <property type="match status" value="4"/>
</dbReference>
<keyword evidence="2" id="KW-0479">Metal-binding</keyword>
<name>A0A8H7R2D1_9FUNG</name>
<dbReference type="GO" id="GO:0008270">
    <property type="term" value="F:zinc ion binding"/>
    <property type="evidence" value="ECO:0007669"/>
    <property type="project" value="UniProtKB-KW"/>
</dbReference>
<evidence type="ECO:0000256" key="9">
    <source>
        <dbReference type="SAM" id="MobiDB-lite"/>
    </source>
</evidence>
<gene>
    <name evidence="11" type="ORF">INT47_004933</name>
</gene>
<dbReference type="PANTHER" id="PTHR46179:SF13">
    <property type="entry name" value="C2H2-TYPE DOMAIN-CONTAINING PROTEIN"/>
    <property type="match status" value="1"/>
</dbReference>
<feature type="domain" description="C2H2-type" evidence="10">
    <location>
        <begin position="232"/>
        <end position="260"/>
    </location>
</feature>
<evidence type="ECO:0000256" key="5">
    <source>
        <dbReference type="ARBA" id="ARBA00023015"/>
    </source>
</evidence>
<evidence type="ECO:0000256" key="4">
    <source>
        <dbReference type="ARBA" id="ARBA00022833"/>
    </source>
</evidence>
<evidence type="ECO:0000256" key="8">
    <source>
        <dbReference type="PROSITE-ProRule" id="PRU00042"/>
    </source>
</evidence>
<dbReference type="PROSITE" id="PS00028">
    <property type="entry name" value="ZINC_FINGER_C2H2_1"/>
    <property type="match status" value="2"/>
</dbReference>
<dbReference type="Gene3D" id="3.30.160.60">
    <property type="entry name" value="Classic Zinc Finger"/>
    <property type="match status" value="2"/>
</dbReference>
<evidence type="ECO:0000259" key="10">
    <source>
        <dbReference type="PROSITE" id="PS50157"/>
    </source>
</evidence>
<feature type="region of interest" description="Disordered" evidence="9">
    <location>
        <begin position="1"/>
        <end position="71"/>
    </location>
</feature>
<keyword evidence="12" id="KW-1185">Reference proteome</keyword>
<dbReference type="EMBL" id="JAEPRD010000054">
    <property type="protein sequence ID" value="KAG2203126.1"/>
    <property type="molecule type" value="Genomic_DNA"/>
</dbReference>
<evidence type="ECO:0000256" key="3">
    <source>
        <dbReference type="ARBA" id="ARBA00022771"/>
    </source>
</evidence>
<keyword evidence="7" id="KW-0539">Nucleus</keyword>
<feature type="compositionally biased region" description="Basic and acidic residues" evidence="9">
    <location>
        <begin position="207"/>
        <end position="216"/>
    </location>
</feature>
<feature type="compositionally biased region" description="Polar residues" evidence="9">
    <location>
        <begin position="59"/>
        <end position="71"/>
    </location>
</feature>
<dbReference type="GO" id="GO:0005634">
    <property type="term" value="C:nucleus"/>
    <property type="evidence" value="ECO:0007669"/>
    <property type="project" value="UniProtKB-SubCell"/>
</dbReference>
<keyword evidence="6" id="KW-0804">Transcription</keyword>
<dbReference type="PROSITE" id="PS50157">
    <property type="entry name" value="ZINC_FINGER_C2H2_2"/>
    <property type="match status" value="1"/>
</dbReference>
<evidence type="ECO:0000256" key="2">
    <source>
        <dbReference type="ARBA" id="ARBA00022723"/>
    </source>
</evidence>
<dbReference type="OrthoDB" id="6365676at2759"/>
<keyword evidence="3 8" id="KW-0863">Zinc-finger</keyword>
<dbReference type="PANTHER" id="PTHR46179">
    <property type="entry name" value="ZINC FINGER PROTEIN"/>
    <property type="match status" value="1"/>
</dbReference>
<reference evidence="11" key="1">
    <citation type="submission" date="2020-12" db="EMBL/GenBank/DDBJ databases">
        <title>Metabolic potential, ecology and presence of endohyphal bacteria is reflected in genomic diversity of Mucoromycotina.</title>
        <authorList>
            <person name="Muszewska A."/>
            <person name="Okrasinska A."/>
            <person name="Steczkiewicz K."/>
            <person name="Drgas O."/>
            <person name="Orlowska M."/>
            <person name="Perlinska-Lenart U."/>
            <person name="Aleksandrzak-Piekarczyk T."/>
            <person name="Szatraj K."/>
            <person name="Zielenkiewicz U."/>
            <person name="Pilsyk S."/>
            <person name="Malc E."/>
            <person name="Mieczkowski P."/>
            <person name="Kruszewska J.S."/>
            <person name="Biernat P."/>
            <person name="Pawlowska J."/>
        </authorList>
    </citation>
    <scope>NUCLEOTIDE SEQUENCE</scope>
    <source>
        <strain evidence="11">WA0000017839</strain>
    </source>
</reference>
<dbReference type="Proteomes" id="UP000603453">
    <property type="component" value="Unassembled WGS sequence"/>
</dbReference>
<sequence length="295" mass="33450">MSFAVHDSQPTQAWTGMHSKKRKHAVISRHENNEIHDLRSNTLESSRKEPTRVVHKRTTPTQSRGASPDSGVSTVNQFLIDGNAPVQPHPTLVAKKTEVRHGPGRHRSVDIKGLIMELIDETYPPTVCPTCLYTASGRSDADLHFKTEHHGNKAFKCVDPTCEQAYSSKPGLRYHLEHAHKVTLVSDTSESPRRSDRCSTSSPITRDSNKKLRKQEVSPHLQQKLDEVYDVTTCPSCREKFKRKTHVIRHLVEAHHGEEPYRCIVSGCKRTKAYATREGLVYHLVSYHDELQQSQ</sequence>
<evidence type="ECO:0000256" key="6">
    <source>
        <dbReference type="ARBA" id="ARBA00023163"/>
    </source>
</evidence>
<dbReference type="InterPro" id="IPR013087">
    <property type="entry name" value="Znf_C2H2_type"/>
</dbReference>
<protein>
    <recommendedName>
        <fullName evidence="10">C2H2-type domain-containing protein</fullName>
    </recommendedName>
</protein>
<keyword evidence="4" id="KW-0862">Zinc</keyword>
<keyword evidence="5" id="KW-0805">Transcription regulation</keyword>
<feature type="compositionally biased region" description="Basic residues" evidence="9">
    <location>
        <begin position="18"/>
        <end position="27"/>
    </location>
</feature>
<accession>A0A8H7R2D1</accession>
<feature type="region of interest" description="Disordered" evidence="9">
    <location>
        <begin position="186"/>
        <end position="216"/>
    </location>
</feature>
<evidence type="ECO:0000256" key="7">
    <source>
        <dbReference type="ARBA" id="ARBA00023242"/>
    </source>
</evidence>
<organism evidence="11 12">
    <name type="scientific">Mucor saturninus</name>
    <dbReference type="NCBI Taxonomy" id="64648"/>
    <lineage>
        <taxon>Eukaryota</taxon>
        <taxon>Fungi</taxon>
        <taxon>Fungi incertae sedis</taxon>
        <taxon>Mucoromycota</taxon>
        <taxon>Mucoromycotina</taxon>
        <taxon>Mucoromycetes</taxon>
        <taxon>Mucorales</taxon>
        <taxon>Mucorineae</taxon>
        <taxon>Mucoraceae</taxon>
        <taxon>Mucor</taxon>
    </lineage>
</organism>
<feature type="compositionally biased region" description="Basic and acidic residues" evidence="9">
    <location>
        <begin position="28"/>
        <end position="52"/>
    </location>
</feature>
<comment type="caution">
    <text evidence="11">The sequence shown here is derived from an EMBL/GenBank/DDBJ whole genome shotgun (WGS) entry which is preliminary data.</text>
</comment>
<comment type="subcellular location">
    <subcellularLocation>
        <location evidence="1">Nucleus</location>
    </subcellularLocation>
</comment>
<dbReference type="AlphaFoldDB" id="A0A8H7R2D1"/>
<evidence type="ECO:0000313" key="11">
    <source>
        <dbReference type="EMBL" id="KAG2203126.1"/>
    </source>
</evidence>
<evidence type="ECO:0000313" key="12">
    <source>
        <dbReference type="Proteomes" id="UP000603453"/>
    </source>
</evidence>
<evidence type="ECO:0000256" key="1">
    <source>
        <dbReference type="ARBA" id="ARBA00004123"/>
    </source>
</evidence>
<dbReference type="GO" id="GO:0006357">
    <property type="term" value="P:regulation of transcription by RNA polymerase II"/>
    <property type="evidence" value="ECO:0007669"/>
    <property type="project" value="TreeGrafter"/>
</dbReference>